<evidence type="ECO:0000313" key="2">
    <source>
        <dbReference type="Proteomes" id="UP000324800"/>
    </source>
</evidence>
<protein>
    <submittedName>
        <fullName evidence="1">Uncharacterized protein</fullName>
    </submittedName>
</protein>
<sequence length="110" mass="12994">MIRRALRVWRLRIVIYKINGNLRVIASKPEKRMQVLSKIVCQHALNYDSILAFRVATSQSQVVLAKSRLQKQLLCWLQFLKFSQYSRQCQNLFSCIAELHAYVVRSQQVR</sequence>
<gene>
    <name evidence="1" type="ORF">EZS28_028205</name>
</gene>
<dbReference type="EMBL" id="SNRW01010646">
    <property type="protein sequence ID" value="KAA6376269.1"/>
    <property type="molecule type" value="Genomic_DNA"/>
</dbReference>
<comment type="caution">
    <text evidence="1">The sequence shown here is derived from an EMBL/GenBank/DDBJ whole genome shotgun (WGS) entry which is preliminary data.</text>
</comment>
<accession>A0A5J4V0L6</accession>
<proteinExistence type="predicted"/>
<dbReference type="Proteomes" id="UP000324800">
    <property type="component" value="Unassembled WGS sequence"/>
</dbReference>
<reference evidence="1 2" key="1">
    <citation type="submission" date="2019-03" db="EMBL/GenBank/DDBJ databases">
        <title>Single cell metagenomics reveals metabolic interactions within the superorganism composed of flagellate Streblomastix strix and complex community of Bacteroidetes bacteria on its surface.</title>
        <authorList>
            <person name="Treitli S.C."/>
            <person name="Kolisko M."/>
            <person name="Husnik F."/>
            <person name="Keeling P."/>
            <person name="Hampl V."/>
        </authorList>
    </citation>
    <scope>NUCLEOTIDE SEQUENCE [LARGE SCALE GENOMIC DNA]</scope>
    <source>
        <strain evidence="1">ST1C</strain>
    </source>
</reference>
<evidence type="ECO:0000313" key="1">
    <source>
        <dbReference type="EMBL" id="KAA6376269.1"/>
    </source>
</evidence>
<organism evidence="1 2">
    <name type="scientific">Streblomastix strix</name>
    <dbReference type="NCBI Taxonomy" id="222440"/>
    <lineage>
        <taxon>Eukaryota</taxon>
        <taxon>Metamonada</taxon>
        <taxon>Preaxostyla</taxon>
        <taxon>Oxymonadida</taxon>
        <taxon>Streblomastigidae</taxon>
        <taxon>Streblomastix</taxon>
    </lineage>
</organism>
<dbReference type="AlphaFoldDB" id="A0A5J4V0L6"/>
<name>A0A5J4V0L6_9EUKA</name>